<dbReference type="AlphaFoldDB" id="A0A3Q0J2L7"/>
<organism evidence="2 3">
    <name type="scientific">Diaphorina citri</name>
    <name type="common">Asian citrus psyllid</name>
    <dbReference type="NCBI Taxonomy" id="121845"/>
    <lineage>
        <taxon>Eukaryota</taxon>
        <taxon>Metazoa</taxon>
        <taxon>Ecdysozoa</taxon>
        <taxon>Arthropoda</taxon>
        <taxon>Hexapoda</taxon>
        <taxon>Insecta</taxon>
        <taxon>Pterygota</taxon>
        <taxon>Neoptera</taxon>
        <taxon>Paraneoptera</taxon>
        <taxon>Hemiptera</taxon>
        <taxon>Sternorrhyncha</taxon>
        <taxon>Psylloidea</taxon>
        <taxon>Psyllidae</taxon>
        <taxon>Diaphorininae</taxon>
        <taxon>Diaphorina</taxon>
    </lineage>
</organism>
<name>A0A3Q0J2L7_DIACI</name>
<keyword evidence="2" id="KW-1185">Reference proteome</keyword>
<dbReference type="RefSeq" id="XP_026680970.1">
    <property type="nucleotide sequence ID" value="XM_026825169.1"/>
</dbReference>
<dbReference type="Proteomes" id="UP000079169">
    <property type="component" value="Unplaced"/>
</dbReference>
<reference evidence="3" key="1">
    <citation type="submission" date="2025-08" db="UniProtKB">
        <authorList>
            <consortium name="RefSeq"/>
        </authorList>
    </citation>
    <scope>IDENTIFICATION</scope>
</reference>
<dbReference type="KEGG" id="dci:113468339"/>
<feature type="region of interest" description="Disordered" evidence="1">
    <location>
        <begin position="26"/>
        <end position="70"/>
    </location>
</feature>
<dbReference type="GeneID" id="113468339"/>
<sequence length="105" mass="11788">MKCQCCVLNPCQESHSTHEGHRAAYVNTGGKKHRFHKLQKSRDDSEDQPDDELPRNPGRFSLGRRGRLPSISIDLDDGDQCKSNPPGIQPPAQTHYGRTFVCFLA</sequence>
<evidence type="ECO:0000313" key="2">
    <source>
        <dbReference type="Proteomes" id="UP000079169"/>
    </source>
</evidence>
<feature type="compositionally biased region" description="Basic residues" evidence="1">
    <location>
        <begin position="30"/>
        <end position="39"/>
    </location>
</feature>
<proteinExistence type="predicted"/>
<evidence type="ECO:0000313" key="3">
    <source>
        <dbReference type="RefSeq" id="XP_026680970.1"/>
    </source>
</evidence>
<dbReference type="PaxDb" id="121845-A0A3Q0J2L7"/>
<protein>
    <submittedName>
        <fullName evidence="3">Uncharacterized protein LOC113468339</fullName>
    </submittedName>
</protein>
<accession>A0A3Q0J2L7</accession>
<evidence type="ECO:0000256" key="1">
    <source>
        <dbReference type="SAM" id="MobiDB-lite"/>
    </source>
</evidence>
<gene>
    <name evidence="3" type="primary">LOC113468339</name>
</gene>